<comment type="caution">
    <text evidence="1">The sequence shown here is derived from an EMBL/GenBank/DDBJ whole genome shotgun (WGS) entry which is preliminary data.</text>
</comment>
<dbReference type="AlphaFoldDB" id="A0A841N9L2"/>
<reference evidence="1 2" key="1">
    <citation type="submission" date="2020-08" db="EMBL/GenBank/DDBJ databases">
        <title>Functional genomics of gut bacteria from endangered species of beetles.</title>
        <authorList>
            <person name="Carlos-Shanley C."/>
        </authorList>
    </citation>
    <scope>NUCLEOTIDE SEQUENCE [LARGE SCALE GENOMIC DNA]</scope>
    <source>
        <strain evidence="1 2">S00136</strain>
    </source>
</reference>
<organism evidence="1 2">
    <name type="scientific">Chryseobacterium shigense</name>
    <dbReference type="NCBI Taxonomy" id="297244"/>
    <lineage>
        <taxon>Bacteria</taxon>
        <taxon>Pseudomonadati</taxon>
        <taxon>Bacteroidota</taxon>
        <taxon>Flavobacteriia</taxon>
        <taxon>Flavobacteriales</taxon>
        <taxon>Weeksellaceae</taxon>
        <taxon>Chryseobacterium group</taxon>
        <taxon>Chryseobacterium</taxon>
    </lineage>
</organism>
<evidence type="ECO:0000313" key="2">
    <source>
        <dbReference type="Proteomes" id="UP000589738"/>
    </source>
</evidence>
<protein>
    <submittedName>
        <fullName evidence="1">Uncharacterized protein</fullName>
    </submittedName>
</protein>
<sequence>MKVTDLNGCEIKVTNLDEAIRITAEYKQYEHINDGFSDLDKRLNNYWTDMYEKLIKLKSKQNEQSRQ</sequence>
<dbReference type="RefSeq" id="WP_184159547.1">
    <property type="nucleotide sequence ID" value="NZ_JACHLC010000001.1"/>
</dbReference>
<keyword evidence="2" id="KW-1185">Reference proteome</keyword>
<dbReference type="EMBL" id="JACHLC010000001">
    <property type="protein sequence ID" value="MBB6370080.1"/>
    <property type="molecule type" value="Genomic_DNA"/>
</dbReference>
<accession>A0A841N9L2</accession>
<gene>
    <name evidence="1" type="ORF">HNP36_001133</name>
</gene>
<evidence type="ECO:0000313" key="1">
    <source>
        <dbReference type="EMBL" id="MBB6370080.1"/>
    </source>
</evidence>
<name>A0A841N9L2_9FLAO</name>
<proteinExistence type="predicted"/>
<dbReference type="Proteomes" id="UP000589738">
    <property type="component" value="Unassembled WGS sequence"/>
</dbReference>